<name>A0A9P6IAY2_9PEZI</name>
<dbReference type="InterPro" id="IPR001005">
    <property type="entry name" value="SANT/Myb"/>
</dbReference>
<dbReference type="GeneID" id="62162901"/>
<reference evidence="3" key="1">
    <citation type="submission" date="2020-03" db="EMBL/GenBank/DDBJ databases">
        <authorList>
            <person name="He L."/>
        </authorList>
    </citation>
    <scope>NUCLEOTIDE SEQUENCE</scope>
    <source>
        <strain evidence="3">CkLH20</strain>
    </source>
</reference>
<dbReference type="RefSeq" id="XP_038744751.1">
    <property type="nucleotide sequence ID" value="XM_038889827.1"/>
</dbReference>
<comment type="caution">
    <text evidence="3">The sequence shown here is derived from an EMBL/GenBank/DDBJ whole genome shotgun (WGS) entry which is preliminary data.</text>
</comment>
<dbReference type="AlphaFoldDB" id="A0A9P6IAY2"/>
<dbReference type="PROSITE" id="PS50090">
    <property type="entry name" value="MYB_LIKE"/>
    <property type="match status" value="1"/>
</dbReference>
<keyword evidence="4" id="KW-1185">Reference proteome</keyword>
<feature type="domain" description="Myb-like" evidence="2">
    <location>
        <begin position="342"/>
        <end position="407"/>
    </location>
</feature>
<evidence type="ECO:0000313" key="4">
    <source>
        <dbReference type="Proteomes" id="UP000781932"/>
    </source>
</evidence>
<proteinExistence type="predicted"/>
<evidence type="ECO:0000313" key="3">
    <source>
        <dbReference type="EMBL" id="KAF9875290.1"/>
    </source>
</evidence>
<dbReference type="EMBL" id="JAATWM020000022">
    <property type="protein sequence ID" value="KAF9875290.1"/>
    <property type="molecule type" value="Genomic_DNA"/>
</dbReference>
<sequence length="422" mass="46508">MTGEEWSFPGVPDGIQDSFEVQQLRNRYLAGTAGSPFSDPESCMLFQRMQQFDASLSNKRPVMDHDQPWHPDGMPYVHDVQSMFAPMHFQYGVASIDDVPMASAGGLGQNMPISSPAFSASESGASFGSFSSTGVPNLLDSGSFSSADGSAIITSPPQQFEYVTSPFTSSSLVSEDLSNIKAAPPSPTPFSETSPIVFFPTAPDHLVEPRCPMNDHHAMSAPVLERHGSGPGIKSEPQGRRVLPSKPRKELPEKPRSRRAASPSRRVNPTAPKTELRPKQPKPCPVPVPVITEAAERSAKDDYLLKAKAEGLTYREIRVKGNFSEAESTLRGRYRTLTKSKEERVRKPEWTQHDVHLLRKAVRKFSKGNDPASTKIPWKQVAEYIYNHDGSYLFGNATCRKKWDELVMNSGGRRLGGMGTME</sequence>
<reference evidence="3" key="2">
    <citation type="submission" date="2020-11" db="EMBL/GenBank/DDBJ databases">
        <title>Whole genome sequencing of Colletotrichum sp.</title>
        <authorList>
            <person name="Li H."/>
        </authorList>
    </citation>
    <scope>NUCLEOTIDE SEQUENCE</scope>
    <source>
        <strain evidence="3">CkLH20</strain>
    </source>
</reference>
<dbReference type="Gene3D" id="1.10.10.60">
    <property type="entry name" value="Homeodomain-like"/>
    <property type="match status" value="1"/>
</dbReference>
<feature type="region of interest" description="Disordered" evidence="1">
    <location>
        <begin position="223"/>
        <end position="286"/>
    </location>
</feature>
<dbReference type="OrthoDB" id="3439209at2759"/>
<evidence type="ECO:0000256" key="1">
    <source>
        <dbReference type="SAM" id="MobiDB-lite"/>
    </source>
</evidence>
<accession>A0A9P6IAY2</accession>
<evidence type="ECO:0000259" key="2">
    <source>
        <dbReference type="PROSITE" id="PS50090"/>
    </source>
</evidence>
<gene>
    <name evidence="3" type="ORF">CkaCkLH20_07110</name>
</gene>
<protein>
    <recommendedName>
        <fullName evidence="2">Myb-like domain-containing protein</fullName>
    </recommendedName>
</protein>
<dbReference type="Proteomes" id="UP000781932">
    <property type="component" value="Unassembled WGS sequence"/>
</dbReference>
<organism evidence="3 4">
    <name type="scientific">Colletotrichum karsti</name>
    <dbReference type="NCBI Taxonomy" id="1095194"/>
    <lineage>
        <taxon>Eukaryota</taxon>
        <taxon>Fungi</taxon>
        <taxon>Dikarya</taxon>
        <taxon>Ascomycota</taxon>
        <taxon>Pezizomycotina</taxon>
        <taxon>Sordariomycetes</taxon>
        <taxon>Hypocreomycetidae</taxon>
        <taxon>Glomerellales</taxon>
        <taxon>Glomerellaceae</taxon>
        <taxon>Colletotrichum</taxon>
        <taxon>Colletotrichum boninense species complex</taxon>
    </lineage>
</organism>